<evidence type="ECO:0000256" key="5">
    <source>
        <dbReference type="SAM" id="Phobius"/>
    </source>
</evidence>
<reference evidence="6" key="1">
    <citation type="submission" date="2019-08" db="EMBL/GenBank/DDBJ databases">
        <title>The improved chromosome-level genome for the pearl oyster Pinctada fucata martensii using PacBio sequencing and Hi-C.</title>
        <authorList>
            <person name="Zheng Z."/>
        </authorList>
    </citation>
    <scope>NUCLEOTIDE SEQUENCE</scope>
    <source>
        <strain evidence="6">ZZ-2019</strain>
        <tissue evidence="6">Adductor muscle</tissue>
    </source>
</reference>
<feature type="transmembrane region" description="Helical" evidence="5">
    <location>
        <begin position="128"/>
        <end position="151"/>
    </location>
</feature>
<dbReference type="InterPro" id="IPR018499">
    <property type="entry name" value="Tetraspanin/Peripherin"/>
</dbReference>
<keyword evidence="7" id="KW-1185">Reference proteome</keyword>
<evidence type="ECO:0000313" key="6">
    <source>
        <dbReference type="EMBL" id="KAK3107237.1"/>
    </source>
</evidence>
<dbReference type="Proteomes" id="UP001186944">
    <property type="component" value="Unassembled WGS sequence"/>
</dbReference>
<dbReference type="EMBL" id="VSWD01000002">
    <property type="protein sequence ID" value="KAK3107237.1"/>
    <property type="molecule type" value="Genomic_DNA"/>
</dbReference>
<keyword evidence="2 5" id="KW-0812">Transmembrane</keyword>
<dbReference type="PANTHER" id="PTHR19282">
    <property type="entry name" value="TETRASPANIN"/>
    <property type="match status" value="1"/>
</dbReference>
<accession>A0AA89C5P9</accession>
<evidence type="ECO:0000256" key="1">
    <source>
        <dbReference type="ARBA" id="ARBA00004141"/>
    </source>
</evidence>
<gene>
    <name evidence="6" type="ORF">FSP39_010005</name>
</gene>
<evidence type="ECO:0000256" key="3">
    <source>
        <dbReference type="ARBA" id="ARBA00022989"/>
    </source>
</evidence>
<comment type="caution">
    <text evidence="6">The sequence shown here is derived from an EMBL/GenBank/DDBJ whole genome shotgun (WGS) entry which is preliminary data.</text>
</comment>
<keyword evidence="4 5" id="KW-0472">Membrane</keyword>
<evidence type="ECO:0008006" key="8">
    <source>
        <dbReference type="Google" id="ProtNLM"/>
    </source>
</evidence>
<keyword evidence="3 5" id="KW-1133">Transmembrane helix</keyword>
<dbReference type="GO" id="GO:0005886">
    <property type="term" value="C:plasma membrane"/>
    <property type="evidence" value="ECO:0007669"/>
    <property type="project" value="TreeGrafter"/>
</dbReference>
<dbReference type="CDD" id="cd03156">
    <property type="entry name" value="uroplakin_I_like_LEL"/>
    <property type="match status" value="1"/>
</dbReference>
<name>A0AA89C5P9_PINIB</name>
<evidence type="ECO:0000256" key="2">
    <source>
        <dbReference type="ARBA" id="ARBA00022692"/>
    </source>
</evidence>
<dbReference type="SUPFAM" id="SSF48652">
    <property type="entry name" value="Tetraspanin"/>
    <property type="match status" value="1"/>
</dbReference>
<organism evidence="6 7">
    <name type="scientific">Pinctada imbricata</name>
    <name type="common">Atlantic pearl-oyster</name>
    <name type="synonym">Pinctada martensii</name>
    <dbReference type="NCBI Taxonomy" id="66713"/>
    <lineage>
        <taxon>Eukaryota</taxon>
        <taxon>Metazoa</taxon>
        <taxon>Spiralia</taxon>
        <taxon>Lophotrochozoa</taxon>
        <taxon>Mollusca</taxon>
        <taxon>Bivalvia</taxon>
        <taxon>Autobranchia</taxon>
        <taxon>Pteriomorphia</taxon>
        <taxon>Pterioida</taxon>
        <taxon>Pterioidea</taxon>
        <taxon>Pteriidae</taxon>
        <taxon>Pinctada</taxon>
    </lineage>
</organism>
<dbReference type="InterPro" id="IPR008952">
    <property type="entry name" value="Tetraspanin_EC2_sf"/>
</dbReference>
<evidence type="ECO:0000256" key="4">
    <source>
        <dbReference type="ARBA" id="ARBA00023136"/>
    </source>
</evidence>
<sequence length="319" mass="35324">MAVILNLNNAIRQKTVKVMSKNEPKDIEVPNMYNDDIPVYSTKSIIQKPKAYKIRRKQEPKQTNKQTRVGGLFGILFLVVGAVVRWGSDYMNSLLSDAYARLSTALKEAGAESDALSDFHIGEFVGDAAIAFVVIGAFFFLLGILGCVGACCKVKCMLVLYVIFLVLIVLAELTFLILVFAFRDEVDSWFKDPLRSAIEKEYKSSASEDSISLAINFVQSEFKCCGVDSYQDFNMSTSWNRTFVYNGTVYEKLIPNVCCKNSSSNANLDCLLSPTTDNAYTDTGCYKAIEDWISDNYRILAGVGGAVLGIEVCVFCIIS</sequence>
<protein>
    <recommendedName>
        <fullName evidence="8">Tetraspanin</fullName>
    </recommendedName>
</protein>
<dbReference type="PRINTS" id="PR00259">
    <property type="entry name" value="TMFOUR"/>
</dbReference>
<evidence type="ECO:0000313" key="7">
    <source>
        <dbReference type="Proteomes" id="UP001186944"/>
    </source>
</evidence>
<dbReference type="PANTHER" id="PTHR19282:SF544">
    <property type="entry name" value="TETRASPANIN"/>
    <property type="match status" value="1"/>
</dbReference>
<proteinExistence type="predicted"/>
<feature type="transmembrane region" description="Helical" evidence="5">
    <location>
        <begin position="158"/>
        <end position="182"/>
    </location>
</feature>
<feature type="transmembrane region" description="Helical" evidence="5">
    <location>
        <begin position="69"/>
        <end position="87"/>
    </location>
</feature>
<dbReference type="Gene3D" id="1.10.1450.10">
    <property type="entry name" value="Tetraspanin"/>
    <property type="match status" value="1"/>
</dbReference>
<comment type="subcellular location">
    <subcellularLocation>
        <location evidence="1">Membrane</location>
        <topology evidence="1">Multi-pass membrane protein</topology>
    </subcellularLocation>
</comment>
<dbReference type="AlphaFoldDB" id="A0AA89C5P9"/>
<feature type="transmembrane region" description="Helical" evidence="5">
    <location>
        <begin position="299"/>
        <end position="318"/>
    </location>
</feature>
<dbReference type="Pfam" id="PF00335">
    <property type="entry name" value="Tetraspanin"/>
    <property type="match status" value="1"/>
</dbReference>